<dbReference type="PANTHER" id="PTHR19842">
    <property type="entry name" value="G BETA-LIKE PROTEIN GBL"/>
    <property type="match status" value="1"/>
</dbReference>
<dbReference type="EMBL" id="JAWJWE010000036">
    <property type="protein sequence ID" value="KAK6628262.1"/>
    <property type="molecule type" value="Genomic_DNA"/>
</dbReference>
<comment type="subunit">
    <text evidence="5">Part of TORC1 complex. Part of the TORC2 complex.</text>
</comment>
<dbReference type="GO" id="GO:0031929">
    <property type="term" value="P:TOR signaling"/>
    <property type="evidence" value="ECO:0007669"/>
    <property type="project" value="UniProtKB-UniRule"/>
</dbReference>
<feature type="repeat" description="WD" evidence="4">
    <location>
        <begin position="26"/>
        <end position="42"/>
    </location>
</feature>
<evidence type="ECO:0000256" key="5">
    <source>
        <dbReference type="RuleBase" id="RU369068"/>
    </source>
</evidence>
<dbReference type="GO" id="GO:0031931">
    <property type="term" value="C:TORC1 complex"/>
    <property type="evidence" value="ECO:0007669"/>
    <property type="project" value="UniProtKB-UniRule"/>
</dbReference>
<dbReference type="PROSITE" id="PS50082">
    <property type="entry name" value="WD_REPEATS_2"/>
    <property type="match status" value="1"/>
</dbReference>
<evidence type="ECO:0000256" key="1">
    <source>
        <dbReference type="ARBA" id="ARBA00009890"/>
    </source>
</evidence>
<keyword evidence="2 4" id="KW-0853">WD repeat</keyword>
<dbReference type="GO" id="GO:0005737">
    <property type="term" value="C:cytoplasm"/>
    <property type="evidence" value="ECO:0007669"/>
    <property type="project" value="UniProtKB-SubCell"/>
</dbReference>
<dbReference type="InterPro" id="IPR001680">
    <property type="entry name" value="WD40_rpt"/>
</dbReference>
<comment type="function">
    <text evidence="5">Subunit of TORC1 and TORC2, which regulate cell growth and survival in response to nutrient and hormonal signals.</text>
</comment>
<keyword evidence="5" id="KW-0963">Cytoplasm</keyword>
<reference evidence="6 7" key="1">
    <citation type="submission" date="2023-10" db="EMBL/GenBank/DDBJ databases">
        <title>Genomes of two closely related lineages of the louse Polyplax serrata with different host specificities.</title>
        <authorList>
            <person name="Martinu J."/>
            <person name="Tarabai H."/>
            <person name="Stefka J."/>
            <person name="Hypsa V."/>
        </authorList>
    </citation>
    <scope>NUCLEOTIDE SEQUENCE [LARGE SCALE GENOMIC DNA]</scope>
    <source>
        <strain evidence="6">HR10_N</strain>
    </source>
</reference>
<protein>
    <recommendedName>
        <fullName evidence="5">Target of rapamycin complex subunit lst8</fullName>
        <shortName evidence="5">TORC subunit lst8</shortName>
    </recommendedName>
</protein>
<keyword evidence="3 5" id="KW-0677">Repeat</keyword>
<dbReference type="Pfam" id="PF00400">
    <property type="entry name" value="WD40"/>
    <property type="match status" value="2"/>
</dbReference>
<dbReference type="InterPro" id="IPR020472">
    <property type="entry name" value="WD40_PAC1"/>
</dbReference>
<dbReference type="PANTHER" id="PTHR19842:SF0">
    <property type="entry name" value="TARGET OF RAPAMYCIN COMPLEX SUBUNIT LST8"/>
    <property type="match status" value="1"/>
</dbReference>
<dbReference type="InterPro" id="IPR036322">
    <property type="entry name" value="WD40_repeat_dom_sf"/>
</dbReference>
<proteinExistence type="inferred from homology"/>
<comment type="similarity">
    <text evidence="1 5">Belongs to the WD repeat LST8 family.</text>
</comment>
<evidence type="ECO:0000313" key="6">
    <source>
        <dbReference type="EMBL" id="KAK6628262.1"/>
    </source>
</evidence>
<dbReference type="SUPFAM" id="SSF50978">
    <property type="entry name" value="WD40 repeat-like"/>
    <property type="match status" value="1"/>
</dbReference>
<dbReference type="GO" id="GO:0032956">
    <property type="term" value="P:regulation of actin cytoskeleton organization"/>
    <property type="evidence" value="ECO:0007669"/>
    <property type="project" value="TreeGrafter"/>
</dbReference>
<comment type="caution">
    <text evidence="6">The sequence shown here is derived from an EMBL/GenBank/DDBJ whole genome shotgun (WGS) entry which is preliminary data.</text>
</comment>
<dbReference type="SMART" id="SM00320">
    <property type="entry name" value="WD40"/>
    <property type="match status" value="3"/>
</dbReference>
<dbReference type="InterPro" id="IPR037588">
    <property type="entry name" value="MLST8"/>
</dbReference>
<sequence>MSLKVVKNCDREKKHGCNVSNIVCHGDLVVTGSDDGKIKIWKSDLELLSEMEAPAGILSMTTSENVLYTCTTDESIRSWDLGTGKSSGTFTSSLYQPQKLFMDPSTKVLWAGDSQGNVAKFEGGKQTGKFELVEEIWDLMVYGNTVYTARDRDVVVAEVVYGAHVPRVTIKATLQGRSPFCIAGNHFCFLNREGRNINVHENKMAEKFPRSNEIVASELIINALASSGDNVVYSGGYDSTVKKWDLKSSICLGSVNLGCCINALASKSENEVYVARSDGIVTKIGG</sequence>
<evidence type="ECO:0000256" key="3">
    <source>
        <dbReference type="ARBA" id="ARBA00022737"/>
    </source>
</evidence>
<organism evidence="6 7">
    <name type="scientific">Polyplax serrata</name>
    <name type="common">Common mouse louse</name>
    <dbReference type="NCBI Taxonomy" id="468196"/>
    <lineage>
        <taxon>Eukaryota</taxon>
        <taxon>Metazoa</taxon>
        <taxon>Ecdysozoa</taxon>
        <taxon>Arthropoda</taxon>
        <taxon>Hexapoda</taxon>
        <taxon>Insecta</taxon>
        <taxon>Pterygota</taxon>
        <taxon>Neoptera</taxon>
        <taxon>Paraneoptera</taxon>
        <taxon>Psocodea</taxon>
        <taxon>Troctomorpha</taxon>
        <taxon>Phthiraptera</taxon>
        <taxon>Anoplura</taxon>
        <taxon>Polyplacidae</taxon>
        <taxon>Polyplax</taxon>
    </lineage>
</organism>
<evidence type="ECO:0000256" key="4">
    <source>
        <dbReference type="PROSITE-ProRule" id="PRU00221"/>
    </source>
</evidence>
<dbReference type="AlphaFoldDB" id="A0AAN8PDA8"/>
<dbReference type="Proteomes" id="UP001372834">
    <property type="component" value="Unassembled WGS sequence"/>
</dbReference>
<dbReference type="GO" id="GO:0031932">
    <property type="term" value="C:TORC2 complex"/>
    <property type="evidence" value="ECO:0007669"/>
    <property type="project" value="UniProtKB-UniRule"/>
</dbReference>
<evidence type="ECO:0000256" key="2">
    <source>
        <dbReference type="ARBA" id="ARBA00022574"/>
    </source>
</evidence>
<accession>A0AAN8PDA8</accession>
<dbReference type="InterPro" id="IPR015943">
    <property type="entry name" value="WD40/YVTN_repeat-like_dom_sf"/>
</dbReference>
<evidence type="ECO:0000313" key="7">
    <source>
        <dbReference type="Proteomes" id="UP001372834"/>
    </source>
</evidence>
<name>A0AAN8PDA8_POLSC</name>
<dbReference type="PRINTS" id="PR00320">
    <property type="entry name" value="GPROTEINBRPT"/>
</dbReference>
<gene>
    <name evidence="6" type="ORF">RUM43_002074</name>
</gene>
<dbReference type="Gene3D" id="2.130.10.10">
    <property type="entry name" value="YVTN repeat-like/Quinoprotein amine dehydrogenase"/>
    <property type="match status" value="2"/>
</dbReference>
<comment type="subcellular location">
    <subcellularLocation>
        <location evidence="5">Cytoplasm</location>
    </subcellularLocation>
</comment>